<organism evidence="1 2">
    <name type="scientific">Halomonas litopenaei</name>
    <dbReference type="NCBI Taxonomy" id="2109328"/>
    <lineage>
        <taxon>Bacteria</taxon>
        <taxon>Pseudomonadati</taxon>
        <taxon>Pseudomonadota</taxon>
        <taxon>Gammaproteobacteria</taxon>
        <taxon>Oceanospirillales</taxon>
        <taxon>Halomonadaceae</taxon>
        <taxon>Halomonas</taxon>
    </lineage>
</organism>
<accession>A0ABX5J3N7</accession>
<dbReference type="EMBL" id="PXNS01000001">
    <property type="protein sequence ID" value="PTL95956.1"/>
    <property type="molecule type" value="Genomic_DNA"/>
</dbReference>
<comment type="caution">
    <text evidence="1">The sequence shown here is derived from an EMBL/GenBank/DDBJ whole genome shotgun (WGS) entry which is preliminary data.</text>
</comment>
<protein>
    <submittedName>
        <fullName evidence="1">Uncharacterized protein</fullName>
    </submittedName>
</protein>
<sequence>MKRHDRGFKRRTSLPVRASRFVVLGVDAFKQFCEDERKRAANEQAVSLFCPPRRELLKENP</sequence>
<evidence type="ECO:0000313" key="2">
    <source>
        <dbReference type="Proteomes" id="UP000241895"/>
    </source>
</evidence>
<dbReference type="Proteomes" id="UP000241895">
    <property type="component" value="Unassembled WGS sequence"/>
</dbReference>
<name>A0ABX5J3N7_9GAMM</name>
<reference evidence="1 2" key="1">
    <citation type="submission" date="2018-03" db="EMBL/GenBank/DDBJ databases">
        <authorList>
            <person name="Zhou J."/>
            <person name="Li X."/>
            <person name="Xue M."/>
            <person name="Yin J."/>
        </authorList>
    </citation>
    <scope>NUCLEOTIDE SEQUENCE [LARGE SCALE GENOMIC DNA]</scope>
    <source>
        <strain evidence="1 2">SYSU ZJ2214</strain>
    </source>
</reference>
<evidence type="ECO:0000313" key="1">
    <source>
        <dbReference type="EMBL" id="PTL95956.1"/>
    </source>
</evidence>
<gene>
    <name evidence="1" type="ORF">C6W88_00630</name>
</gene>
<proteinExistence type="predicted"/>
<keyword evidence="2" id="KW-1185">Reference proteome</keyword>